<dbReference type="GO" id="GO:0005509">
    <property type="term" value="F:calcium ion binding"/>
    <property type="evidence" value="ECO:0007669"/>
    <property type="project" value="InterPro"/>
</dbReference>
<keyword evidence="2" id="KW-0677">Repeat</keyword>
<evidence type="ECO:0000256" key="1">
    <source>
        <dbReference type="ARBA" id="ARBA00022723"/>
    </source>
</evidence>
<dbReference type="AlphaFoldDB" id="A0A0N4UXW0"/>
<evidence type="ECO:0000259" key="4">
    <source>
        <dbReference type="PROSITE" id="PS50222"/>
    </source>
</evidence>
<keyword evidence="6" id="KW-1185">Reference proteome</keyword>
<proteinExistence type="predicted"/>
<dbReference type="PROSITE" id="PS50222">
    <property type="entry name" value="EF_HAND_2"/>
    <property type="match status" value="1"/>
</dbReference>
<dbReference type="SMART" id="SM00054">
    <property type="entry name" value="EFh"/>
    <property type="match status" value="2"/>
</dbReference>
<keyword evidence="3" id="KW-0106">Calcium</keyword>
<evidence type="ECO:0000313" key="6">
    <source>
        <dbReference type="Proteomes" id="UP000274131"/>
    </source>
</evidence>
<dbReference type="InterPro" id="IPR028846">
    <property type="entry name" value="Recoverin"/>
</dbReference>
<dbReference type="WBParaSite" id="EVEC_0000238901-mRNA-1">
    <property type="protein sequence ID" value="EVEC_0000238901-mRNA-1"/>
    <property type="gene ID" value="EVEC_0000238901"/>
</dbReference>
<dbReference type="InterPro" id="IPR018247">
    <property type="entry name" value="EF_Hand_1_Ca_BS"/>
</dbReference>
<evidence type="ECO:0000256" key="2">
    <source>
        <dbReference type="ARBA" id="ARBA00022737"/>
    </source>
</evidence>
<protein>
    <submittedName>
        <fullName evidence="7">EF-hand domain-containing protein</fullName>
    </submittedName>
</protein>
<dbReference type="Proteomes" id="UP000274131">
    <property type="component" value="Unassembled WGS sequence"/>
</dbReference>
<gene>
    <name evidence="5" type="ORF">EVEC_LOCUS2097</name>
</gene>
<dbReference type="EMBL" id="UXUI01007317">
    <property type="protein sequence ID" value="VDD86954.1"/>
    <property type="molecule type" value="Genomic_DNA"/>
</dbReference>
<evidence type="ECO:0000313" key="7">
    <source>
        <dbReference type="WBParaSite" id="EVEC_0000238901-mRNA-1"/>
    </source>
</evidence>
<dbReference type="Gene3D" id="1.10.238.10">
    <property type="entry name" value="EF-hand"/>
    <property type="match status" value="1"/>
</dbReference>
<organism evidence="7">
    <name type="scientific">Enterobius vermicularis</name>
    <name type="common">Human pinworm</name>
    <dbReference type="NCBI Taxonomy" id="51028"/>
    <lineage>
        <taxon>Eukaryota</taxon>
        <taxon>Metazoa</taxon>
        <taxon>Ecdysozoa</taxon>
        <taxon>Nematoda</taxon>
        <taxon>Chromadorea</taxon>
        <taxon>Rhabditida</taxon>
        <taxon>Spirurina</taxon>
        <taxon>Oxyuridomorpha</taxon>
        <taxon>Oxyuroidea</taxon>
        <taxon>Oxyuridae</taxon>
        <taxon>Enterobius</taxon>
    </lineage>
</organism>
<dbReference type="PANTHER" id="PTHR23055">
    <property type="entry name" value="CALCIUM BINDING PROTEINS"/>
    <property type="match status" value="1"/>
</dbReference>
<dbReference type="STRING" id="51028.A0A0N4UXW0"/>
<dbReference type="PROSITE" id="PS00018">
    <property type="entry name" value="EF_HAND_1"/>
    <property type="match status" value="1"/>
</dbReference>
<reference evidence="5 6" key="2">
    <citation type="submission" date="2018-10" db="EMBL/GenBank/DDBJ databases">
        <authorList>
            <consortium name="Pathogen Informatics"/>
        </authorList>
    </citation>
    <scope>NUCLEOTIDE SEQUENCE [LARGE SCALE GENOMIC DNA]</scope>
</reference>
<keyword evidence="1" id="KW-0479">Metal-binding</keyword>
<evidence type="ECO:0000256" key="3">
    <source>
        <dbReference type="ARBA" id="ARBA00022837"/>
    </source>
</evidence>
<feature type="domain" description="EF-hand" evidence="4">
    <location>
        <begin position="161"/>
        <end position="196"/>
    </location>
</feature>
<dbReference type="SUPFAM" id="SSF47473">
    <property type="entry name" value="EF-hand"/>
    <property type="match status" value="1"/>
</dbReference>
<dbReference type="InterPro" id="IPR002048">
    <property type="entry name" value="EF_hand_dom"/>
</dbReference>
<accession>A0A0N4UXW0</accession>
<dbReference type="OrthoDB" id="191686at2759"/>
<evidence type="ECO:0000313" key="5">
    <source>
        <dbReference type="EMBL" id="VDD86954.1"/>
    </source>
</evidence>
<dbReference type="InterPro" id="IPR011992">
    <property type="entry name" value="EF-hand-dom_pair"/>
</dbReference>
<sequence length="209" mass="24049">MELATSTKWELALQPPTVEELQKNIGDVFNVKWIKYMYANFKNECPSGKMHFAAFKNLFSPHLPTGVSDEYIKRLFFAFSFGHCEVTFQALLEALAMLRKSSAITQAKWTMRLISGSETKPVCYEEFLGFVRSIFVRKETENRNLKKGSYKLEESLALNKVVERRARHIFATLDRNEDGLIDTEELIEFFKGDGRINVQRLIGSGRTTC</sequence>
<dbReference type="PANTHER" id="PTHR23055:SF171">
    <property type="entry name" value="EF-HAND DOMAIN-CONTAINING PROTEIN"/>
    <property type="match status" value="1"/>
</dbReference>
<name>A0A0N4UXW0_ENTVE</name>
<reference evidence="7" key="1">
    <citation type="submission" date="2017-02" db="UniProtKB">
        <authorList>
            <consortium name="WormBaseParasite"/>
        </authorList>
    </citation>
    <scope>IDENTIFICATION</scope>
</reference>